<reference evidence="4 5" key="1">
    <citation type="submission" date="2017-09" db="EMBL/GenBank/DDBJ databases">
        <title>Large-scale bioinformatics analysis of Bacillus genomes uncovers conserved roles of natural products in bacterial physiology.</title>
        <authorList>
            <consortium name="Agbiome Team Llc"/>
            <person name="Bleich R.M."/>
            <person name="Grubbs K.J."/>
            <person name="Santa Maria K.C."/>
            <person name="Allen S.E."/>
            <person name="Farag S."/>
            <person name="Shank E.A."/>
            <person name="Bowers A."/>
        </authorList>
    </citation>
    <scope>NUCLEOTIDE SEQUENCE [LARGE SCALE GENOMIC DNA]</scope>
    <source>
        <strain evidence="4 5">AFS050027</strain>
    </source>
</reference>
<evidence type="ECO:0000313" key="4">
    <source>
        <dbReference type="EMBL" id="PGO29154.1"/>
    </source>
</evidence>
<feature type="region of interest" description="Disordered" evidence="1">
    <location>
        <begin position="57"/>
        <end position="79"/>
    </location>
</feature>
<dbReference type="Proteomes" id="UP000223777">
    <property type="component" value="Unassembled WGS sequence"/>
</dbReference>
<comment type="caution">
    <text evidence="4">The sequence shown here is derived from an EMBL/GenBank/DDBJ whole genome shotgun (WGS) entry which is preliminary data.</text>
</comment>
<evidence type="ECO:0000256" key="2">
    <source>
        <dbReference type="SAM" id="Phobius"/>
    </source>
</evidence>
<keyword evidence="2" id="KW-0472">Membrane</keyword>
<name>A0A2B9Q2Y1_BACCE</name>
<dbReference type="RefSeq" id="WP_097883418.1">
    <property type="nucleotide sequence ID" value="NZ_NUIL01000015.1"/>
</dbReference>
<feature type="domain" description="DUF4352" evidence="3">
    <location>
        <begin position="84"/>
        <end position="199"/>
    </location>
</feature>
<dbReference type="Pfam" id="PF11611">
    <property type="entry name" value="DUF4352"/>
    <property type="match status" value="1"/>
</dbReference>
<dbReference type="InterPro" id="IPR029051">
    <property type="entry name" value="DUF4352"/>
</dbReference>
<evidence type="ECO:0000256" key="1">
    <source>
        <dbReference type="SAM" id="MobiDB-lite"/>
    </source>
</evidence>
<evidence type="ECO:0000313" key="5">
    <source>
        <dbReference type="Proteomes" id="UP000223777"/>
    </source>
</evidence>
<dbReference type="AlphaFoldDB" id="A0A2B9Q2Y1"/>
<protein>
    <recommendedName>
        <fullName evidence="3">DUF4352 domain-containing protein</fullName>
    </recommendedName>
</protein>
<dbReference type="EMBL" id="NUIL01000015">
    <property type="protein sequence ID" value="PGO29154.1"/>
    <property type="molecule type" value="Genomic_DNA"/>
</dbReference>
<proteinExistence type="predicted"/>
<dbReference type="InterPro" id="IPR029050">
    <property type="entry name" value="Immunoprotect_excell_Ig-like"/>
</dbReference>
<keyword evidence="2" id="KW-0812">Transmembrane</keyword>
<feature type="compositionally biased region" description="Low complexity" evidence="1">
    <location>
        <begin position="60"/>
        <end position="74"/>
    </location>
</feature>
<feature type="transmembrane region" description="Helical" evidence="2">
    <location>
        <begin position="37"/>
        <end position="58"/>
    </location>
</feature>
<dbReference type="Gene3D" id="2.60.40.1240">
    <property type="match status" value="1"/>
</dbReference>
<evidence type="ECO:0000259" key="3">
    <source>
        <dbReference type="Pfam" id="PF11611"/>
    </source>
</evidence>
<keyword evidence="2" id="KW-1133">Transmembrane helix</keyword>
<organism evidence="4 5">
    <name type="scientific">Bacillus cereus</name>
    <dbReference type="NCBI Taxonomy" id="1396"/>
    <lineage>
        <taxon>Bacteria</taxon>
        <taxon>Bacillati</taxon>
        <taxon>Bacillota</taxon>
        <taxon>Bacilli</taxon>
        <taxon>Bacillales</taxon>
        <taxon>Bacillaceae</taxon>
        <taxon>Bacillus</taxon>
        <taxon>Bacillus cereus group</taxon>
    </lineage>
</organism>
<gene>
    <name evidence="4" type="ORF">CN984_11950</name>
</gene>
<accession>A0A2B9Q2Y1</accession>
<sequence length="218" mass="23543">MSKLVACKACSKEIAKGVKKCPNCGKDQRSFFGRHKIITFIGAVVVVGMIGGAMGGGGSDDVSTTPTSPSTKTEQTSKKEEKVYKVGDVVKTGKVEASVTKFEEKDSVGSQYISKKASDGGTFVTIQYTMKNVSDKPLNAFSMPSVKLVDEKGTKYDFDVEASTNYSMETDVDNSKAISDLNPDISVTSAKAFEISKDKFNTGKWYIVIDGKHKVEIK</sequence>